<gene>
    <name evidence="1" type="ORF">C5S46_01250</name>
</gene>
<accession>A0AC61SCH9</accession>
<keyword evidence="1" id="KW-0687">Ribonucleoprotein</keyword>
<dbReference type="Proteomes" id="UP000315423">
    <property type="component" value="Unassembled WGS sequence"/>
</dbReference>
<reference evidence="1" key="1">
    <citation type="submission" date="2018-09" db="EMBL/GenBank/DDBJ databases">
        <title>A genomic encyclopedia of anaerobic methanotrophic archaea.</title>
        <authorList>
            <person name="Skennerton C.T."/>
            <person name="Chadwick G.L."/>
            <person name="Laso-Perez R."/>
            <person name="Leu A.O."/>
            <person name="Speth D.R."/>
            <person name="Yu H."/>
            <person name="Morgan-Lang C."/>
            <person name="Hatzenpichler R."/>
            <person name="Goudeau D."/>
            <person name="Malmstrom R."/>
            <person name="Woyke T."/>
            <person name="Hallam S."/>
            <person name="Tyson G.W."/>
            <person name="Wegener G."/>
            <person name="Boetius A."/>
            <person name="Orphan V.J."/>
        </authorList>
    </citation>
    <scope>NUCLEOTIDE SEQUENCE</scope>
    <source>
        <strain evidence="1">CONS3730D10UFb2</strain>
    </source>
</reference>
<name>A0AC61SCH9_9EURY</name>
<comment type="caution">
    <text evidence="1">The sequence shown here is derived from an EMBL/GenBank/DDBJ whole genome shotgun (WGS) entry which is preliminary data.</text>
</comment>
<sequence>MKREIKKTNPRLIRLITDLKTLSREKDVHIWRDIAKRLERPARSYAQVNLSKINRYTIEDITVIVPGKVLGAGSIEHKVTVAALNFSDSALEKIKNKGGSCLTIEQLVEINPSGSGVKIMQ</sequence>
<dbReference type="EMBL" id="QYBA01000040">
    <property type="protein sequence ID" value="TKY92312.1"/>
    <property type="molecule type" value="Genomic_DNA"/>
</dbReference>
<organism evidence="1 2">
    <name type="scientific">Candidatus Methanomarinus sp</name>
    <dbReference type="NCBI Taxonomy" id="3386244"/>
    <lineage>
        <taxon>Archaea</taxon>
        <taxon>Methanobacteriati</taxon>
        <taxon>Methanobacteriota</taxon>
        <taxon>Stenosarchaea group</taxon>
        <taxon>Methanomicrobia</taxon>
        <taxon>Methanosarcinales</taxon>
        <taxon>ANME-2 cluster</taxon>
        <taxon>Candidatus Methanocomedenaceae</taxon>
        <taxon>Candidatus Methanomarinus</taxon>
    </lineage>
</organism>
<protein>
    <submittedName>
        <fullName evidence="1">50S ribosomal protein L18e</fullName>
    </submittedName>
</protein>
<keyword evidence="1" id="KW-0689">Ribosomal protein</keyword>
<proteinExistence type="predicted"/>
<evidence type="ECO:0000313" key="1">
    <source>
        <dbReference type="EMBL" id="TKY92312.1"/>
    </source>
</evidence>
<evidence type="ECO:0000313" key="2">
    <source>
        <dbReference type="Proteomes" id="UP000315423"/>
    </source>
</evidence>